<keyword evidence="6" id="KW-1185">Reference proteome</keyword>
<evidence type="ECO:0000259" key="3">
    <source>
        <dbReference type="Pfam" id="PF00188"/>
    </source>
</evidence>
<dbReference type="RefSeq" id="WP_069703413.1">
    <property type="nucleotide sequence ID" value="NZ_MJAT01000040.1"/>
</dbReference>
<feature type="domain" description="SCP" evidence="3">
    <location>
        <begin position="329"/>
        <end position="433"/>
    </location>
</feature>
<dbReference type="InterPro" id="IPR029410">
    <property type="entry name" value="CAP_assoc"/>
</dbReference>
<dbReference type="Pfam" id="PF14504">
    <property type="entry name" value="CAP_assoc_N"/>
    <property type="match status" value="1"/>
</dbReference>
<evidence type="ECO:0000259" key="4">
    <source>
        <dbReference type="Pfam" id="PF14504"/>
    </source>
</evidence>
<feature type="coiled-coil region" evidence="1">
    <location>
        <begin position="28"/>
        <end position="55"/>
    </location>
</feature>
<dbReference type="OrthoDB" id="9783944at2"/>
<protein>
    <recommendedName>
        <fullName evidence="7">SCP domain-containing protein</fullName>
    </recommendedName>
</protein>
<proteinExistence type="predicted"/>
<dbReference type="PANTHER" id="PTHR31157">
    <property type="entry name" value="SCP DOMAIN-CONTAINING PROTEIN"/>
    <property type="match status" value="1"/>
</dbReference>
<keyword evidence="1" id="KW-0175">Coiled coil</keyword>
<dbReference type="InterPro" id="IPR014044">
    <property type="entry name" value="CAP_dom"/>
</dbReference>
<feature type="domain" description="CAP-associated" evidence="4">
    <location>
        <begin position="153"/>
        <end position="293"/>
    </location>
</feature>
<accession>A0A1E5L242</accession>
<dbReference type="PANTHER" id="PTHR31157:SF26">
    <property type="entry name" value="SCP-LIKE EXTRACELLULAR PROTEIN"/>
    <property type="match status" value="1"/>
</dbReference>
<evidence type="ECO:0008006" key="7">
    <source>
        <dbReference type="Google" id="ProtNLM"/>
    </source>
</evidence>
<evidence type="ECO:0000256" key="1">
    <source>
        <dbReference type="SAM" id="Coils"/>
    </source>
</evidence>
<dbReference type="EMBL" id="MJAT01000040">
    <property type="protein sequence ID" value="OEH84176.1"/>
    <property type="molecule type" value="Genomic_DNA"/>
</dbReference>
<evidence type="ECO:0000256" key="2">
    <source>
        <dbReference type="SAM" id="Phobius"/>
    </source>
</evidence>
<organism evidence="5 6">
    <name type="scientific">Desulfuribacillus stibiiarsenatis</name>
    <dbReference type="NCBI Taxonomy" id="1390249"/>
    <lineage>
        <taxon>Bacteria</taxon>
        <taxon>Bacillati</taxon>
        <taxon>Bacillota</taxon>
        <taxon>Desulfuribacillia</taxon>
        <taxon>Desulfuribacillales</taxon>
        <taxon>Desulfuribacillaceae</taxon>
        <taxon>Desulfuribacillus</taxon>
    </lineage>
</organism>
<keyword evidence="2" id="KW-0812">Transmembrane</keyword>
<dbReference type="SUPFAM" id="SSF55797">
    <property type="entry name" value="PR-1-like"/>
    <property type="match status" value="1"/>
</dbReference>
<reference evidence="5 6" key="1">
    <citation type="submission" date="2016-09" db="EMBL/GenBank/DDBJ databases">
        <title>Desulfuribacillus arsenicus sp. nov., an obligately anaerobic, dissimilatory arsenic- and antimonate-reducing bacterium isolated from anoxic sediments.</title>
        <authorList>
            <person name="Abin C.A."/>
            <person name="Hollibaugh J.T."/>
        </authorList>
    </citation>
    <scope>NUCLEOTIDE SEQUENCE [LARGE SCALE GENOMIC DNA]</scope>
    <source>
        <strain evidence="5 6">MLFW-2</strain>
    </source>
</reference>
<dbReference type="Gene3D" id="3.40.33.10">
    <property type="entry name" value="CAP"/>
    <property type="match status" value="1"/>
</dbReference>
<sequence>MGACPNCHQILTIKLEKCPFCDYPLSRAQVANQHINSMEERLQSTEEDRHNILDETAVVEAVIDETVIENAMPTEEIRYKKTKLLIGTLWLLGLLWATYWITMQRQEAQKIAVIAIEQLNVETRAAFREEQEQVIQKIPLKFYMEGIDRGIVIGESVDNLIAILGEPNRKDLSPYGYTWWIYNQDYTRYFQVGVQNDKVVSVYSNADGWSFHSLKIGLTMDEIQAIYPLKDAVSFDHRDSNFYLRVKESTEGMKYLVIDGDLAIEIYLDIHNENRLTSIRLSDHATLLATGGYTMEWTYLRNTAPEIKPPTPTTEEQEMANKAQELQILDLTNSIRVRHQLQPLVMNAKVSDVARGHARDMIQNNFFAHESPKNGKLLNRFEKANIPFSMIAENIAAGQQDAIEAVEAWMNSEGHRINVLNGDYVELGVGVIERHYAQNFLQP</sequence>
<dbReference type="Proteomes" id="UP000095255">
    <property type="component" value="Unassembled WGS sequence"/>
</dbReference>
<feature type="transmembrane region" description="Helical" evidence="2">
    <location>
        <begin position="84"/>
        <end position="101"/>
    </location>
</feature>
<keyword evidence="2" id="KW-0472">Membrane</keyword>
<evidence type="ECO:0000313" key="6">
    <source>
        <dbReference type="Proteomes" id="UP000095255"/>
    </source>
</evidence>
<dbReference type="CDD" id="cd05379">
    <property type="entry name" value="CAP_bacterial"/>
    <property type="match status" value="1"/>
</dbReference>
<dbReference type="InterPro" id="IPR035940">
    <property type="entry name" value="CAP_sf"/>
</dbReference>
<dbReference type="AlphaFoldDB" id="A0A1E5L242"/>
<dbReference type="Pfam" id="PF00188">
    <property type="entry name" value="CAP"/>
    <property type="match status" value="1"/>
</dbReference>
<gene>
    <name evidence="5" type="ORF">BHU72_12290</name>
</gene>
<comment type="caution">
    <text evidence="5">The sequence shown here is derived from an EMBL/GenBank/DDBJ whole genome shotgun (WGS) entry which is preliminary data.</text>
</comment>
<evidence type="ECO:0000313" key="5">
    <source>
        <dbReference type="EMBL" id="OEH84176.1"/>
    </source>
</evidence>
<keyword evidence="2" id="KW-1133">Transmembrane helix</keyword>
<name>A0A1E5L242_9FIRM</name>
<dbReference type="STRING" id="1390249.BHU72_12290"/>